<keyword evidence="1" id="KW-0805">Transcription regulation</keyword>
<dbReference type="PROSITE" id="PS50956">
    <property type="entry name" value="HTH_ASNC_2"/>
    <property type="match status" value="1"/>
</dbReference>
<dbReference type="SUPFAM" id="SSF54909">
    <property type="entry name" value="Dimeric alpha+beta barrel"/>
    <property type="match status" value="1"/>
</dbReference>
<dbReference type="PANTHER" id="PTHR30154:SF34">
    <property type="entry name" value="TRANSCRIPTIONAL REGULATOR AZLB"/>
    <property type="match status" value="1"/>
</dbReference>
<evidence type="ECO:0000256" key="3">
    <source>
        <dbReference type="ARBA" id="ARBA00023163"/>
    </source>
</evidence>
<comment type="caution">
    <text evidence="5">The sequence shown here is derived from an EMBL/GenBank/DDBJ whole genome shotgun (WGS) entry which is preliminary data.</text>
</comment>
<dbReference type="EMBL" id="JBHSDU010000014">
    <property type="protein sequence ID" value="MFC4312455.1"/>
    <property type="molecule type" value="Genomic_DNA"/>
</dbReference>
<organism evidence="5 6">
    <name type="scientific">Steroidobacter flavus</name>
    <dbReference type="NCBI Taxonomy" id="1842136"/>
    <lineage>
        <taxon>Bacteria</taxon>
        <taxon>Pseudomonadati</taxon>
        <taxon>Pseudomonadota</taxon>
        <taxon>Gammaproteobacteria</taxon>
        <taxon>Steroidobacterales</taxon>
        <taxon>Steroidobacteraceae</taxon>
        <taxon>Steroidobacter</taxon>
    </lineage>
</organism>
<dbReference type="CDD" id="cd00090">
    <property type="entry name" value="HTH_ARSR"/>
    <property type="match status" value="1"/>
</dbReference>
<dbReference type="PANTHER" id="PTHR30154">
    <property type="entry name" value="LEUCINE-RESPONSIVE REGULATORY PROTEIN"/>
    <property type="match status" value="1"/>
</dbReference>
<name>A0ABV8SZ70_9GAMM</name>
<proteinExistence type="predicted"/>
<protein>
    <submittedName>
        <fullName evidence="5">Lrp/AsnC family transcriptional regulator</fullName>
    </submittedName>
</protein>
<dbReference type="SUPFAM" id="SSF46785">
    <property type="entry name" value="Winged helix' DNA-binding domain"/>
    <property type="match status" value="1"/>
</dbReference>
<dbReference type="InterPro" id="IPR011008">
    <property type="entry name" value="Dimeric_a/b-barrel"/>
</dbReference>
<reference evidence="6" key="1">
    <citation type="journal article" date="2019" name="Int. J. Syst. Evol. Microbiol.">
        <title>The Global Catalogue of Microorganisms (GCM) 10K type strain sequencing project: providing services to taxonomists for standard genome sequencing and annotation.</title>
        <authorList>
            <consortium name="The Broad Institute Genomics Platform"/>
            <consortium name="The Broad Institute Genome Sequencing Center for Infectious Disease"/>
            <person name="Wu L."/>
            <person name="Ma J."/>
        </authorList>
    </citation>
    <scope>NUCLEOTIDE SEQUENCE [LARGE SCALE GENOMIC DNA]</scope>
    <source>
        <strain evidence="6">CGMCC 1.10759</strain>
    </source>
</reference>
<dbReference type="Proteomes" id="UP001595904">
    <property type="component" value="Unassembled WGS sequence"/>
</dbReference>
<evidence type="ECO:0000313" key="5">
    <source>
        <dbReference type="EMBL" id="MFC4312455.1"/>
    </source>
</evidence>
<evidence type="ECO:0000259" key="4">
    <source>
        <dbReference type="PROSITE" id="PS50956"/>
    </source>
</evidence>
<dbReference type="SMART" id="SM00344">
    <property type="entry name" value="HTH_ASNC"/>
    <property type="match status" value="1"/>
</dbReference>
<feature type="domain" description="HTH asnC-type" evidence="4">
    <location>
        <begin position="5"/>
        <end position="66"/>
    </location>
</feature>
<accession>A0ABV8SZ70</accession>
<dbReference type="Pfam" id="PF13404">
    <property type="entry name" value="HTH_AsnC-type"/>
    <property type="match status" value="1"/>
</dbReference>
<evidence type="ECO:0000313" key="6">
    <source>
        <dbReference type="Proteomes" id="UP001595904"/>
    </source>
</evidence>
<keyword evidence="6" id="KW-1185">Reference proteome</keyword>
<dbReference type="InterPro" id="IPR036388">
    <property type="entry name" value="WH-like_DNA-bd_sf"/>
</dbReference>
<gene>
    <name evidence="5" type="ORF">ACFPN2_25455</name>
</gene>
<dbReference type="Gene3D" id="3.30.70.920">
    <property type="match status" value="1"/>
</dbReference>
<dbReference type="RefSeq" id="WP_380601859.1">
    <property type="nucleotide sequence ID" value="NZ_JBHSDU010000014.1"/>
</dbReference>
<keyword evidence="3" id="KW-0804">Transcription</keyword>
<dbReference type="InterPro" id="IPR000485">
    <property type="entry name" value="AsnC-type_HTH_dom"/>
</dbReference>
<dbReference type="InterPro" id="IPR019888">
    <property type="entry name" value="Tscrpt_reg_AsnC-like"/>
</dbReference>
<sequence length="158" mass="18059">MNPELDAADYRLLELLQADARTPIAALAEIVGLSEPACYRRIQRLKREKVIEREVAVVSPRTMGWPLTMIVLVTLERERTAILDQFIRKLQGVPEIVEAWYVTGDYDFALRVVAQSMESFETLTRDVLYADNFVKNFKTLVTMRTVKTQSPLKAAIVE</sequence>
<dbReference type="Gene3D" id="1.10.10.10">
    <property type="entry name" value="Winged helix-like DNA-binding domain superfamily/Winged helix DNA-binding domain"/>
    <property type="match status" value="1"/>
</dbReference>
<dbReference type="InterPro" id="IPR011991">
    <property type="entry name" value="ArsR-like_HTH"/>
</dbReference>
<evidence type="ECO:0000256" key="1">
    <source>
        <dbReference type="ARBA" id="ARBA00023015"/>
    </source>
</evidence>
<dbReference type="PRINTS" id="PR00033">
    <property type="entry name" value="HTHASNC"/>
</dbReference>
<dbReference type="InterPro" id="IPR036390">
    <property type="entry name" value="WH_DNA-bd_sf"/>
</dbReference>
<dbReference type="InterPro" id="IPR019887">
    <property type="entry name" value="Tscrpt_reg_AsnC/Lrp_C"/>
</dbReference>
<evidence type="ECO:0000256" key="2">
    <source>
        <dbReference type="ARBA" id="ARBA00023125"/>
    </source>
</evidence>
<dbReference type="Pfam" id="PF01037">
    <property type="entry name" value="AsnC_trans_reg"/>
    <property type="match status" value="1"/>
</dbReference>
<keyword evidence="2" id="KW-0238">DNA-binding</keyword>